<feature type="chain" id="PRO_5018747251" evidence="1">
    <location>
        <begin position="22"/>
        <end position="137"/>
    </location>
</feature>
<evidence type="ECO:0000313" key="2">
    <source>
        <dbReference type="Ensembl" id="ENSFHEP00000002677.1"/>
    </source>
</evidence>
<dbReference type="PANTHER" id="PTHR10559">
    <property type="entry name" value="TRANSCOBALAMIN-1/GASTRIC INTRINSIC FACTOR"/>
    <property type="match status" value="1"/>
</dbReference>
<reference evidence="2" key="2">
    <citation type="submission" date="2025-09" db="UniProtKB">
        <authorList>
            <consortium name="Ensembl"/>
        </authorList>
    </citation>
    <scope>IDENTIFICATION</scope>
</reference>
<dbReference type="PANTHER" id="PTHR10559:SF18">
    <property type="entry name" value="TRANSCOBALAMIN II"/>
    <property type="match status" value="1"/>
</dbReference>
<name>A0A3Q2NTU9_FUNHE</name>
<dbReference type="GO" id="GO:0031419">
    <property type="term" value="F:cobalamin binding"/>
    <property type="evidence" value="ECO:0007669"/>
    <property type="project" value="TreeGrafter"/>
</dbReference>
<keyword evidence="1" id="KW-0732">Signal</keyword>
<dbReference type="Ensembl" id="ENSFHET00000011822.1">
    <property type="protein sequence ID" value="ENSFHEP00000002677.1"/>
    <property type="gene ID" value="ENSFHEG00000003482.1"/>
</dbReference>
<dbReference type="GO" id="GO:0015889">
    <property type="term" value="P:cobalamin transport"/>
    <property type="evidence" value="ECO:0007669"/>
    <property type="project" value="TreeGrafter"/>
</dbReference>
<dbReference type="GeneTree" id="ENSGT00390000014712"/>
<proteinExistence type="predicted"/>
<protein>
    <submittedName>
        <fullName evidence="2">Uncharacterized protein</fullName>
    </submittedName>
</protein>
<dbReference type="Gene3D" id="2.170.130.30">
    <property type="match status" value="1"/>
</dbReference>
<dbReference type="AlphaFoldDB" id="A0A3Q2NTU9"/>
<evidence type="ECO:0000313" key="3">
    <source>
        <dbReference type="Proteomes" id="UP000265000"/>
    </source>
</evidence>
<reference evidence="2" key="1">
    <citation type="submission" date="2025-08" db="UniProtKB">
        <authorList>
            <consortium name="Ensembl"/>
        </authorList>
    </citation>
    <scope>IDENTIFICATION</scope>
</reference>
<evidence type="ECO:0000256" key="1">
    <source>
        <dbReference type="SAM" id="SignalP"/>
    </source>
</evidence>
<organism evidence="2 3">
    <name type="scientific">Fundulus heteroclitus</name>
    <name type="common">Killifish</name>
    <name type="synonym">Mummichog</name>
    <dbReference type="NCBI Taxonomy" id="8078"/>
    <lineage>
        <taxon>Eukaryota</taxon>
        <taxon>Metazoa</taxon>
        <taxon>Chordata</taxon>
        <taxon>Craniata</taxon>
        <taxon>Vertebrata</taxon>
        <taxon>Euteleostomi</taxon>
        <taxon>Actinopterygii</taxon>
        <taxon>Neopterygii</taxon>
        <taxon>Teleostei</taxon>
        <taxon>Neoteleostei</taxon>
        <taxon>Acanthomorphata</taxon>
        <taxon>Ovalentaria</taxon>
        <taxon>Atherinomorphae</taxon>
        <taxon>Cyprinodontiformes</taxon>
        <taxon>Fundulidae</taxon>
        <taxon>Fundulus</taxon>
    </lineage>
</organism>
<feature type="signal peptide" evidence="1">
    <location>
        <begin position="1"/>
        <end position="21"/>
    </location>
</feature>
<sequence length="137" mass="15220">MALRQAALLFLGFLLLPSHETTPNKGLVSLPIRLTVENELSNVTPESYSSSVLEGGVLLGALRRLQEAQLDFKFTVKEDPDFGVFLESVNGVAGDQHRHTYWEILSENSGEYTRLDVGIGCYAPKADEHIVLRFSKE</sequence>
<dbReference type="GO" id="GO:0005615">
    <property type="term" value="C:extracellular space"/>
    <property type="evidence" value="ECO:0007669"/>
    <property type="project" value="TreeGrafter"/>
</dbReference>
<dbReference type="Proteomes" id="UP000265000">
    <property type="component" value="Unplaced"/>
</dbReference>
<keyword evidence="3" id="KW-1185">Reference proteome</keyword>
<accession>A0A3Q2NTU9</accession>
<dbReference type="InterPro" id="IPR051588">
    <property type="entry name" value="Cobalamin_Transport"/>
</dbReference>